<gene>
    <name evidence="4" type="ORF">Tci_900725</name>
</gene>
<organism evidence="4">
    <name type="scientific">Tanacetum cinerariifolium</name>
    <name type="common">Dalmatian daisy</name>
    <name type="synonym">Chrysanthemum cinerariifolium</name>
    <dbReference type="NCBI Taxonomy" id="118510"/>
    <lineage>
        <taxon>Eukaryota</taxon>
        <taxon>Viridiplantae</taxon>
        <taxon>Streptophyta</taxon>
        <taxon>Embryophyta</taxon>
        <taxon>Tracheophyta</taxon>
        <taxon>Spermatophyta</taxon>
        <taxon>Magnoliopsida</taxon>
        <taxon>eudicotyledons</taxon>
        <taxon>Gunneridae</taxon>
        <taxon>Pentapetalae</taxon>
        <taxon>asterids</taxon>
        <taxon>campanulids</taxon>
        <taxon>Asterales</taxon>
        <taxon>Asteraceae</taxon>
        <taxon>Asteroideae</taxon>
        <taxon>Anthemideae</taxon>
        <taxon>Anthemidinae</taxon>
        <taxon>Tanacetum</taxon>
    </lineage>
</organism>
<dbReference type="GO" id="GO:0000160">
    <property type="term" value="P:phosphorelay signal transduction system"/>
    <property type="evidence" value="ECO:0007669"/>
    <property type="project" value="InterPro"/>
</dbReference>
<dbReference type="EMBL" id="BKCJ011388345">
    <property type="protein sequence ID" value="GFD28756.1"/>
    <property type="molecule type" value="Genomic_DNA"/>
</dbReference>
<dbReference type="PANTHER" id="PTHR44520:SF1">
    <property type="entry name" value="TWO-COMPONENT SYSTEM REGULATORY PROTEIN"/>
    <property type="match status" value="1"/>
</dbReference>
<keyword evidence="1" id="KW-0597">Phosphoprotein</keyword>
<dbReference type="InterPro" id="IPR001789">
    <property type="entry name" value="Sig_transdc_resp-reg_receiver"/>
</dbReference>
<evidence type="ECO:0000256" key="2">
    <source>
        <dbReference type="SAM" id="MobiDB-lite"/>
    </source>
</evidence>
<feature type="non-terminal residue" evidence="4">
    <location>
        <position position="135"/>
    </location>
</feature>
<dbReference type="InterPro" id="IPR011006">
    <property type="entry name" value="CheY-like_superfamily"/>
</dbReference>
<dbReference type="PROSITE" id="PS50110">
    <property type="entry name" value="RESPONSE_REGULATORY"/>
    <property type="match status" value="1"/>
</dbReference>
<name>A0A699V5Y0_TANCI</name>
<proteinExistence type="predicted"/>
<feature type="domain" description="Response regulatory" evidence="3">
    <location>
        <begin position="47"/>
        <end position="135"/>
    </location>
</feature>
<feature type="modified residue" description="4-aspartylphosphate" evidence="1">
    <location>
        <position position="105"/>
    </location>
</feature>
<dbReference type="Gene3D" id="3.40.50.2300">
    <property type="match status" value="1"/>
</dbReference>
<reference evidence="4" key="1">
    <citation type="journal article" date="2019" name="Sci. Rep.">
        <title>Draft genome of Tanacetum cinerariifolium, the natural source of mosquito coil.</title>
        <authorList>
            <person name="Yamashiro T."/>
            <person name="Shiraishi A."/>
            <person name="Satake H."/>
            <person name="Nakayama K."/>
        </authorList>
    </citation>
    <scope>NUCLEOTIDE SEQUENCE</scope>
</reference>
<protein>
    <recommendedName>
        <fullName evidence="3">Response regulatory domain-containing protein</fullName>
    </recommendedName>
</protein>
<evidence type="ECO:0000259" key="3">
    <source>
        <dbReference type="PROSITE" id="PS50110"/>
    </source>
</evidence>
<evidence type="ECO:0000256" key="1">
    <source>
        <dbReference type="PROSITE-ProRule" id="PRU00169"/>
    </source>
</evidence>
<dbReference type="PANTHER" id="PTHR44520">
    <property type="entry name" value="RESPONSE REGULATOR RCP1-RELATED"/>
    <property type="match status" value="1"/>
</dbReference>
<feature type="region of interest" description="Disordered" evidence="2">
    <location>
        <begin position="1"/>
        <end position="50"/>
    </location>
</feature>
<evidence type="ECO:0000313" key="4">
    <source>
        <dbReference type="EMBL" id="GFD28756.1"/>
    </source>
</evidence>
<dbReference type="AlphaFoldDB" id="A0A699V5Y0"/>
<feature type="non-terminal residue" evidence="4">
    <location>
        <position position="1"/>
    </location>
</feature>
<feature type="compositionally biased region" description="Low complexity" evidence="2">
    <location>
        <begin position="13"/>
        <end position="27"/>
    </location>
</feature>
<dbReference type="Pfam" id="PF00072">
    <property type="entry name" value="Response_reg"/>
    <property type="match status" value="1"/>
</dbReference>
<accession>A0A699V5Y0</accession>
<dbReference type="SUPFAM" id="SSF52172">
    <property type="entry name" value="CheY-like"/>
    <property type="match status" value="1"/>
</dbReference>
<dbReference type="InterPro" id="IPR052893">
    <property type="entry name" value="TCS_response_regulator"/>
</dbReference>
<sequence>DRRRRIFASGHAQPVVQRHQVHPQSGGCRDRDRQLRGGRPGGGVHPRQRCGLRHGIRGQTVRRIPAQLANEVIVLRDGVEALDYLFRRNQYQDRVAGNPAVLLLDLKLPRLDGLEVLKAIRESDELRSIPVVMLT</sequence>
<comment type="caution">
    <text evidence="4">The sequence shown here is derived from an EMBL/GenBank/DDBJ whole genome shotgun (WGS) entry which is preliminary data.</text>
</comment>